<name>A0A0J6Z3W0_BACCE</name>
<evidence type="ECO:0000313" key="6">
    <source>
        <dbReference type="Proteomes" id="UP000036243"/>
    </source>
</evidence>
<sequence>MNQNHLNTSLKDKVLQSLGLPEEGFEGKIRLLSPSENSIRLDILLFMAEGKIVNINDLTATEEQIDVQSALQRLRELDLIHWDQNSGDVNVAYPFSGVPTPHRVTLAGMLPAYSMCAIDALGIPSMFTDAVIESECAFCGEKITIDVKNNMPVANPDTVVVGLGTTDAADTNACCDSSCESNEPTSISTSCCPAIQFYCSEEHWQKANEKNSTTAKDKLTLAEAFEVGAAVFGGTLSGSKGK</sequence>
<dbReference type="Pfam" id="PF03243">
    <property type="entry name" value="MerB"/>
    <property type="match status" value="1"/>
</dbReference>
<dbReference type="Proteomes" id="UP000036243">
    <property type="component" value="Unassembled WGS sequence"/>
</dbReference>
<evidence type="ECO:0000313" key="7">
    <source>
        <dbReference type="Proteomes" id="UP000613452"/>
    </source>
</evidence>
<evidence type="ECO:0000313" key="4">
    <source>
        <dbReference type="EMBL" id="KMP15556.1"/>
    </source>
</evidence>
<dbReference type="AlphaFoldDB" id="A0A0J6Z3W0"/>
<gene>
    <name evidence="5" type="ORF">JCR31_11870</name>
    <name evidence="4" type="ORF">TQ94_19085</name>
    <name evidence="3" type="ORF">TQ94_19755</name>
    <name evidence="2" type="ORF">TQ94_20040</name>
    <name evidence="1" type="ORF">TQ94_20115</name>
</gene>
<keyword evidence="5" id="KW-0456">Lyase</keyword>
<evidence type="ECO:0000313" key="2">
    <source>
        <dbReference type="EMBL" id="KMP14968.1"/>
    </source>
</evidence>
<dbReference type="EMBL" id="JYFW01000038">
    <property type="protein sequence ID" value="KMP14935.1"/>
    <property type="molecule type" value="Genomic_DNA"/>
</dbReference>
<proteinExistence type="predicted"/>
<dbReference type="GO" id="GO:0018836">
    <property type="term" value="F:alkylmercury lyase activity"/>
    <property type="evidence" value="ECO:0007669"/>
    <property type="project" value="InterPro"/>
</dbReference>
<reference evidence="1 6" key="1">
    <citation type="submission" date="2015-02" db="EMBL/GenBank/DDBJ databases">
        <title>Evolution of B. cereus sensu lato: Distribution, horizontal transfer and duplication of chromosomal virulence genes.</title>
        <authorList>
            <person name="Boehm M.-E."/>
            <person name="Huptas C."/>
            <person name="Krey V.M."/>
            <person name="Scherer S."/>
        </authorList>
    </citation>
    <scope>NUCLEOTIDE SEQUENCE [LARGE SCALE GENOMIC DNA]</scope>
    <source>
        <strain evidence="1 6">#17</strain>
    </source>
</reference>
<evidence type="ECO:0000313" key="5">
    <source>
        <dbReference type="EMBL" id="MBK1608609.1"/>
    </source>
</evidence>
<dbReference type="InterPro" id="IPR004927">
    <property type="entry name" value="MerB"/>
</dbReference>
<accession>A0A0J6Z3W0</accession>
<organism evidence="1 6">
    <name type="scientific">Bacillus cereus</name>
    <dbReference type="NCBI Taxonomy" id="1396"/>
    <lineage>
        <taxon>Bacteria</taxon>
        <taxon>Bacillati</taxon>
        <taxon>Bacillota</taxon>
        <taxon>Bacilli</taxon>
        <taxon>Bacillales</taxon>
        <taxon>Bacillaceae</taxon>
        <taxon>Bacillus</taxon>
        <taxon>Bacillus cereus group</taxon>
    </lineage>
</organism>
<reference evidence="5 7" key="2">
    <citation type="submission" date="2020-12" db="EMBL/GenBank/DDBJ databases">
        <title>Genome assembly for a thermostable protease producing Bacillus cereus MAKP1 strain isolated from chicken gut.</title>
        <authorList>
            <person name="Malaviya A."/>
        </authorList>
    </citation>
    <scope>NUCLEOTIDE SEQUENCE [LARGE SCALE GENOMIC DNA]</scope>
    <source>
        <strain evidence="5 7">MAKP1</strain>
    </source>
</reference>
<dbReference type="SUPFAM" id="SSF160387">
    <property type="entry name" value="NosL/MerB-like"/>
    <property type="match status" value="1"/>
</dbReference>
<protein>
    <submittedName>
        <fullName evidence="5">Alkylmercury lyase family protein</fullName>
    </submittedName>
</protein>
<comment type="caution">
    <text evidence="1">The sequence shown here is derived from an EMBL/GenBank/DDBJ whole genome shotgun (WGS) entry which is preliminary data.</text>
</comment>
<dbReference type="InterPro" id="IPR053717">
    <property type="entry name" value="MerB_lyase_sf"/>
</dbReference>
<dbReference type="PIRSF" id="PIRSF001458">
    <property type="entry name" value="MerB"/>
    <property type="match status" value="1"/>
</dbReference>
<dbReference type="EMBL" id="JYFW01000036">
    <property type="protein sequence ID" value="KMP14994.1"/>
    <property type="molecule type" value="Genomic_DNA"/>
</dbReference>
<dbReference type="EMBL" id="JYFW01000035">
    <property type="protein sequence ID" value="KMP15556.1"/>
    <property type="molecule type" value="Genomic_DNA"/>
</dbReference>
<evidence type="ECO:0000313" key="1">
    <source>
        <dbReference type="EMBL" id="KMP14935.1"/>
    </source>
</evidence>
<dbReference type="RefSeq" id="WP_001073002.1">
    <property type="nucleotide sequence ID" value="NZ_AP022878.1"/>
</dbReference>
<dbReference type="EMBL" id="JAEFBZ010000001">
    <property type="protein sequence ID" value="MBK1608609.1"/>
    <property type="molecule type" value="Genomic_DNA"/>
</dbReference>
<dbReference type="Gene3D" id="3.30.450.410">
    <property type="match status" value="1"/>
</dbReference>
<dbReference type="EMBL" id="JYFW01000037">
    <property type="protein sequence ID" value="KMP14968.1"/>
    <property type="molecule type" value="Genomic_DNA"/>
</dbReference>
<dbReference type="Proteomes" id="UP000613452">
    <property type="component" value="Unassembled WGS sequence"/>
</dbReference>
<evidence type="ECO:0000313" key="3">
    <source>
        <dbReference type="EMBL" id="KMP14994.1"/>
    </source>
</evidence>
<dbReference type="GeneID" id="92801532"/>